<dbReference type="GO" id="GO:0016020">
    <property type="term" value="C:membrane"/>
    <property type="evidence" value="ECO:0007669"/>
    <property type="project" value="InterPro"/>
</dbReference>
<feature type="transmembrane region" description="Helical" evidence="3">
    <location>
        <begin position="209"/>
        <end position="227"/>
    </location>
</feature>
<dbReference type="Proteomes" id="UP000028549">
    <property type="component" value="Unassembled WGS sequence"/>
</dbReference>
<dbReference type="OrthoDB" id="9787117at2"/>
<dbReference type="InterPro" id="IPR000620">
    <property type="entry name" value="EamA_dom"/>
</dbReference>
<comment type="subcellular location">
    <subcellularLocation>
        <location evidence="1">Endomembrane system</location>
        <topology evidence="1">Multi-pass membrane protein</topology>
    </subcellularLocation>
</comment>
<evidence type="ECO:0000313" key="5">
    <source>
        <dbReference type="EMBL" id="KEZ48929.1"/>
    </source>
</evidence>
<keyword evidence="3" id="KW-1133">Transmembrane helix</keyword>
<dbReference type="EMBL" id="JNVC02000013">
    <property type="protein sequence ID" value="KEZ48929.1"/>
    <property type="molecule type" value="Genomic_DNA"/>
</dbReference>
<dbReference type="SUPFAM" id="SSF103481">
    <property type="entry name" value="Multidrug resistance efflux transporter EmrE"/>
    <property type="match status" value="2"/>
</dbReference>
<keyword evidence="3" id="KW-0472">Membrane</keyword>
<dbReference type="Gene3D" id="1.10.3730.20">
    <property type="match status" value="1"/>
</dbReference>
<name>A0A084GNL7_METID</name>
<proteinExistence type="inferred from homology"/>
<feature type="domain" description="EamA" evidence="4">
    <location>
        <begin position="7"/>
        <end position="137"/>
    </location>
</feature>
<comment type="similarity">
    <text evidence="2">Belongs to the EamA transporter family.</text>
</comment>
<evidence type="ECO:0000256" key="3">
    <source>
        <dbReference type="SAM" id="Phobius"/>
    </source>
</evidence>
<evidence type="ECO:0000313" key="6">
    <source>
        <dbReference type="Proteomes" id="UP000028549"/>
    </source>
</evidence>
<comment type="caution">
    <text evidence="5">The sequence shown here is derived from an EMBL/GenBank/DDBJ whole genome shotgun (WGS) entry which is preliminary data.</text>
</comment>
<dbReference type="RefSeq" id="WP_029566508.1">
    <property type="nucleotide sequence ID" value="NZ_JNVC02000013.1"/>
</dbReference>
<feature type="transmembrane region" description="Helical" evidence="3">
    <location>
        <begin position="264"/>
        <end position="284"/>
    </location>
</feature>
<feature type="transmembrane region" description="Helical" evidence="3">
    <location>
        <begin position="33"/>
        <end position="55"/>
    </location>
</feature>
<dbReference type="PANTHER" id="PTHR22911:SF79">
    <property type="entry name" value="MOBA-LIKE NTP TRANSFERASE DOMAIN-CONTAINING PROTEIN"/>
    <property type="match status" value="1"/>
</dbReference>
<dbReference type="Pfam" id="PF00892">
    <property type="entry name" value="EamA"/>
    <property type="match status" value="2"/>
</dbReference>
<dbReference type="AlphaFoldDB" id="A0A084GNL7"/>
<dbReference type="InterPro" id="IPR037185">
    <property type="entry name" value="EmrE-like"/>
</dbReference>
<evidence type="ECO:0000259" key="4">
    <source>
        <dbReference type="Pfam" id="PF00892"/>
    </source>
</evidence>
<keyword evidence="3" id="KW-0812">Transmembrane</keyword>
<feature type="transmembrane region" description="Helical" evidence="3">
    <location>
        <begin position="150"/>
        <end position="166"/>
    </location>
</feature>
<evidence type="ECO:0000256" key="1">
    <source>
        <dbReference type="ARBA" id="ARBA00004127"/>
    </source>
</evidence>
<feature type="domain" description="EamA" evidence="4">
    <location>
        <begin position="148"/>
        <end position="280"/>
    </location>
</feature>
<feature type="transmembrane region" description="Helical" evidence="3">
    <location>
        <begin position="67"/>
        <end position="86"/>
    </location>
</feature>
<protein>
    <submittedName>
        <fullName evidence="5">Transporter</fullName>
    </submittedName>
</protein>
<reference evidence="5 6" key="1">
    <citation type="journal article" date="2005" name="Int. J. Syst. Evol. Microbiol.">
        <title>Bacillus cibi sp. nov., isolated from jeotgal, a traditional Korean fermented seafood.</title>
        <authorList>
            <person name="Yoon J.H."/>
            <person name="Lee C.H."/>
            <person name="Oh T.K."/>
        </authorList>
    </citation>
    <scope>NUCLEOTIDE SEQUENCE [LARGE SCALE GENOMIC DNA]</scope>
    <source>
        <strain evidence="5 6">DSM 16189</strain>
    </source>
</reference>
<gene>
    <name evidence="5" type="ORF">GS18_0216055</name>
</gene>
<sequence length="303" mass="31599">MKEKLAPLWVLLAGVLWGTTGTAQTYAPDAAHPIAVGAARLAVGGLSLLLVAILFGQLNLRSWPIKVTVAAALCMAAYQPLFFTAVQQTGVAVGTVIAIGSAPLLSGALEWLLLRKTPSKGWWISTLLSIIGCILLFFNKGAANADPSGIFMALGAGLSFAVYTIVSKGLVHTASSLSVVAVVFTLSAVFLSPVLFFYDMSWMAEPGGLAVSLHLGLLATGAAYLLFAKALVHVPSSTAVTLALAEPLTAAMLGVVLVREQLDLLSWAGVSCLILGIGFLAVFSRMDRAEKVVKQSAGFKKTL</sequence>
<organism evidence="5 6">
    <name type="scientific">Metabacillus indicus</name>
    <name type="common">Bacillus indicus</name>
    <dbReference type="NCBI Taxonomy" id="246786"/>
    <lineage>
        <taxon>Bacteria</taxon>
        <taxon>Bacillati</taxon>
        <taxon>Bacillota</taxon>
        <taxon>Bacilli</taxon>
        <taxon>Bacillales</taxon>
        <taxon>Bacillaceae</taxon>
        <taxon>Metabacillus</taxon>
    </lineage>
</organism>
<keyword evidence="6" id="KW-1185">Reference proteome</keyword>
<dbReference type="STRING" id="246786.GS18_0216055"/>
<feature type="transmembrane region" description="Helical" evidence="3">
    <location>
        <begin position="121"/>
        <end position="138"/>
    </location>
</feature>
<feature type="transmembrane region" description="Helical" evidence="3">
    <location>
        <begin position="178"/>
        <end position="197"/>
    </location>
</feature>
<feature type="transmembrane region" description="Helical" evidence="3">
    <location>
        <begin position="239"/>
        <end position="258"/>
    </location>
</feature>
<evidence type="ECO:0000256" key="2">
    <source>
        <dbReference type="ARBA" id="ARBA00007362"/>
    </source>
</evidence>
<dbReference type="PANTHER" id="PTHR22911">
    <property type="entry name" value="ACYL-MALONYL CONDENSING ENZYME-RELATED"/>
    <property type="match status" value="1"/>
</dbReference>
<feature type="transmembrane region" description="Helical" evidence="3">
    <location>
        <begin position="92"/>
        <end position="114"/>
    </location>
</feature>
<accession>A0A084GNL7</accession>